<dbReference type="Gene3D" id="3.90.215.10">
    <property type="entry name" value="Gamma Fibrinogen, chain A, domain 1"/>
    <property type="match status" value="1"/>
</dbReference>
<name>A0A0Q9XJI9_DROMO</name>
<dbReference type="OrthoDB" id="6361951at2759"/>
<dbReference type="SMART" id="SM00186">
    <property type="entry name" value="FBG"/>
    <property type="match status" value="1"/>
</dbReference>
<gene>
    <name evidence="3" type="primary">Dmoj\GI26694</name>
    <name evidence="3" type="ORF">Dmoj_GI26694</name>
</gene>
<dbReference type="InterPro" id="IPR002181">
    <property type="entry name" value="Fibrinogen_a/b/g_C_dom"/>
</dbReference>
<proteinExistence type="predicted"/>
<organism evidence="3 4">
    <name type="scientific">Drosophila mojavensis</name>
    <name type="common">Fruit fly</name>
    <dbReference type="NCBI Taxonomy" id="7230"/>
    <lineage>
        <taxon>Eukaryota</taxon>
        <taxon>Metazoa</taxon>
        <taxon>Ecdysozoa</taxon>
        <taxon>Arthropoda</taxon>
        <taxon>Hexapoda</taxon>
        <taxon>Insecta</taxon>
        <taxon>Pterygota</taxon>
        <taxon>Neoptera</taxon>
        <taxon>Endopterygota</taxon>
        <taxon>Diptera</taxon>
        <taxon>Brachycera</taxon>
        <taxon>Muscomorpha</taxon>
        <taxon>Ephydroidea</taxon>
        <taxon>Drosophilidae</taxon>
        <taxon>Drosophila</taxon>
    </lineage>
</organism>
<dbReference type="SUPFAM" id="SSF56496">
    <property type="entry name" value="Fibrinogen C-terminal domain-like"/>
    <property type="match status" value="1"/>
</dbReference>
<dbReference type="PANTHER" id="PTHR19143:SF327">
    <property type="entry name" value="FI21813P1-RELATED"/>
    <property type="match status" value="1"/>
</dbReference>
<feature type="chain" id="PRO_5006388011" description="Fibrinogen C-terminal domain-containing protein" evidence="1">
    <location>
        <begin position="19"/>
        <end position="410"/>
    </location>
</feature>
<dbReference type="Pfam" id="PF00147">
    <property type="entry name" value="Fibrinogen_C"/>
    <property type="match status" value="1"/>
</dbReference>
<evidence type="ECO:0000313" key="4">
    <source>
        <dbReference type="Proteomes" id="UP000009192"/>
    </source>
</evidence>
<keyword evidence="1" id="KW-0732">Signal</keyword>
<sequence>MMLIRIEVFGILIALSLATLPSQVSSATEAKRSSIFDILNNKCMHKIGLLQEDIDLKQKKIIELEAILEAAAEANVSDAIDQDNYDFQYTLQLCKSHLFLSNDKFHKLKHLNLREDQKILEVKKKIHDEKDSKSYEKQVIEKIASCEKWQSIKIKDTARSIREWKAVKADFSEVHKTLVHCKKQAYYQGEAFLSIVRGLTSRVYSVFEKYINKIAWYNNICESDVAVPGWIVIQRRILRPNAENFTRNWQDYRHGFGRSASEFWLGLDNLHRLTNQHRYELAILIVDQNDNQYMENYNDFVIGGEEDNFKIVSLGNYSGSLGGGLRGRIGVPFSTYDRVNAAPNESCSGKYKVGWWYTDCEHGNLNTDFSSCDLGKPSSDLSPACTFWAAPEISMFVPKRVQMMIRYYFP</sequence>
<dbReference type="PANTHER" id="PTHR19143">
    <property type="entry name" value="FIBRINOGEN/TENASCIN/ANGIOPOEITIN"/>
    <property type="match status" value="1"/>
</dbReference>
<protein>
    <recommendedName>
        <fullName evidence="2">Fibrinogen C-terminal domain-containing protein</fullName>
    </recommendedName>
</protein>
<dbReference type="InterPro" id="IPR050373">
    <property type="entry name" value="Fibrinogen_C-term_domain"/>
</dbReference>
<feature type="domain" description="Fibrinogen C-terminal" evidence="2">
    <location>
        <begin position="172"/>
        <end position="366"/>
    </location>
</feature>
<keyword evidence="4" id="KW-1185">Reference proteome</keyword>
<evidence type="ECO:0000259" key="2">
    <source>
        <dbReference type="PROSITE" id="PS51406"/>
    </source>
</evidence>
<dbReference type="InParanoid" id="A0A0Q9XJI9"/>
<reference evidence="3 4" key="1">
    <citation type="journal article" date="2007" name="Nature">
        <title>Evolution of genes and genomes on the Drosophila phylogeny.</title>
        <authorList>
            <consortium name="Drosophila 12 Genomes Consortium"/>
            <person name="Clark A.G."/>
            <person name="Eisen M.B."/>
            <person name="Smith D.R."/>
            <person name="Bergman C.M."/>
            <person name="Oliver B."/>
            <person name="Markow T.A."/>
            <person name="Kaufman T.C."/>
            <person name="Kellis M."/>
            <person name="Gelbart W."/>
            <person name="Iyer V.N."/>
            <person name="Pollard D.A."/>
            <person name="Sackton T.B."/>
            <person name="Larracuente A.M."/>
            <person name="Singh N.D."/>
            <person name="Abad J.P."/>
            <person name="Abt D.N."/>
            <person name="Adryan B."/>
            <person name="Aguade M."/>
            <person name="Akashi H."/>
            <person name="Anderson W.W."/>
            <person name="Aquadro C.F."/>
            <person name="Ardell D.H."/>
            <person name="Arguello R."/>
            <person name="Artieri C.G."/>
            <person name="Barbash D.A."/>
            <person name="Barker D."/>
            <person name="Barsanti P."/>
            <person name="Batterham P."/>
            <person name="Batzoglou S."/>
            <person name="Begun D."/>
            <person name="Bhutkar A."/>
            <person name="Blanco E."/>
            <person name="Bosak S.A."/>
            <person name="Bradley R.K."/>
            <person name="Brand A.D."/>
            <person name="Brent M.R."/>
            <person name="Brooks A.N."/>
            <person name="Brown R.H."/>
            <person name="Butlin R.K."/>
            <person name="Caggese C."/>
            <person name="Calvi B.R."/>
            <person name="Bernardo de Carvalho A."/>
            <person name="Caspi A."/>
            <person name="Castrezana S."/>
            <person name="Celniker S.E."/>
            <person name="Chang J.L."/>
            <person name="Chapple C."/>
            <person name="Chatterji S."/>
            <person name="Chinwalla A."/>
            <person name="Civetta A."/>
            <person name="Clifton S.W."/>
            <person name="Comeron J.M."/>
            <person name="Costello J.C."/>
            <person name="Coyne J.A."/>
            <person name="Daub J."/>
            <person name="David R.G."/>
            <person name="Delcher A.L."/>
            <person name="Delehaunty K."/>
            <person name="Do C.B."/>
            <person name="Ebling H."/>
            <person name="Edwards K."/>
            <person name="Eickbush T."/>
            <person name="Evans J.D."/>
            <person name="Filipski A."/>
            <person name="Findeiss S."/>
            <person name="Freyhult E."/>
            <person name="Fulton L."/>
            <person name="Fulton R."/>
            <person name="Garcia A.C."/>
            <person name="Gardiner A."/>
            <person name="Garfield D.A."/>
            <person name="Garvin B.E."/>
            <person name="Gibson G."/>
            <person name="Gilbert D."/>
            <person name="Gnerre S."/>
            <person name="Godfrey J."/>
            <person name="Good R."/>
            <person name="Gotea V."/>
            <person name="Gravely B."/>
            <person name="Greenberg A.J."/>
            <person name="Griffiths-Jones S."/>
            <person name="Gross S."/>
            <person name="Guigo R."/>
            <person name="Gustafson E.A."/>
            <person name="Haerty W."/>
            <person name="Hahn M.W."/>
            <person name="Halligan D.L."/>
            <person name="Halpern A.L."/>
            <person name="Halter G.M."/>
            <person name="Han M.V."/>
            <person name="Heger A."/>
            <person name="Hillier L."/>
            <person name="Hinrichs A.S."/>
            <person name="Holmes I."/>
            <person name="Hoskins R.A."/>
            <person name="Hubisz M.J."/>
            <person name="Hultmark D."/>
            <person name="Huntley M.A."/>
            <person name="Jaffe D.B."/>
            <person name="Jagadeeshan S."/>
            <person name="Jeck W.R."/>
            <person name="Johnson J."/>
            <person name="Jones C.D."/>
            <person name="Jordan W.C."/>
            <person name="Karpen G.H."/>
            <person name="Kataoka E."/>
            <person name="Keightley P.D."/>
            <person name="Kheradpour P."/>
            <person name="Kirkness E.F."/>
            <person name="Koerich L.B."/>
            <person name="Kristiansen K."/>
            <person name="Kudrna D."/>
            <person name="Kulathinal R.J."/>
            <person name="Kumar S."/>
            <person name="Kwok R."/>
            <person name="Lander E."/>
            <person name="Langley C.H."/>
            <person name="Lapoint R."/>
            <person name="Lazzaro B.P."/>
            <person name="Lee S.J."/>
            <person name="Levesque L."/>
            <person name="Li R."/>
            <person name="Lin C.F."/>
            <person name="Lin M.F."/>
            <person name="Lindblad-Toh K."/>
            <person name="Llopart A."/>
            <person name="Long M."/>
            <person name="Low L."/>
            <person name="Lozovsky E."/>
            <person name="Lu J."/>
            <person name="Luo M."/>
            <person name="Machado C.A."/>
            <person name="Makalowski W."/>
            <person name="Marzo M."/>
            <person name="Matsuda M."/>
            <person name="Matzkin L."/>
            <person name="McAllister B."/>
            <person name="McBride C.S."/>
            <person name="McKernan B."/>
            <person name="McKernan K."/>
            <person name="Mendez-Lago M."/>
            <person name="Minx P."/>
            <person name="Mollenhauer M.U."/>
            <person name="Montooth K."/>
            <person name="Mount S.M."/>
            <person name="Mu X."/>
            <person name="Myers E."/>
            <person name="Negre B."/>
            <person name="Newfeld S."/>
            <person name="Nielsen R."/>
            <person name="Noor M.A."/>
            <person name="O'Grady P."/>
            <person name="Pachter L."/>
            <person name="Papaceit M."/>
            <person name="Parisi M.J."/>
            <person name="Parisi M."/>
            <person name="Parts L."/>
            <person name="Pedersen J.S."/>
            <person name="Pesole G."/>
            <person name="Phillippy A.M."/>
            <person name="Ponting C.P."/>
            <person name="Pop M."/>
            <person name="Porcelli D."/>
            <person name="Powell J.R."/>
            <person name="Prohaska S."/>
            <person name="Pruitt K."/>
            <person name="Puig M."/>
            <person name="Quesneville H."/>
            <person name="Ram K.R."/>
            <person name="Rand D."/>
            <person name="Rasmussen M.D."/>
            <person name="Reed L.K."/>
            <person name="Reenan R."/>
            <person name="Reily A."/>
            <person name="Remington K.A."/>
            <person name="Rieger T.T."/>
            <person name="Ritchie M.G."/>
            <person name="Robin C."/>
            <person name="Rogers Y.H."/>
            <person name="Rohde C."/>
            <person name="Rozas J."/>
            <person name="Rubenfield M.J."/>
            <person name="Ruiz A."/>
            <person name="Russo S."/>
            <person name="Salzberg S.L."/>
            <person name="Sanchez-Gracia A."/>
            <person name="Saranga D.J."/>
            <person name="Sato H."/>
            <person name="Schaeffer S.W."/>
            <person name="Schatz M.C."/>
            <person name="Schlenke T."/>
            <person name="Schwartz R."/>
            <person name="Segarra C."/>
            <person name="Singh R.S."/>
            <person name="Sirot L."/>
            <person name="Sirota M."/>
            <person name="Sisneros N.B."/>
            <person name="Smith C.D."/>
            <person name="Smith T.F."/>
            <person name="Spieth J."/>
            <person name="Stage D.E."/>
            <person name="Stark A."/>
            <person name="Stephan W."/>
            <person name="Strausberg R.L."/>
            <person name="Strempel S."/>
            <person name="Sturgill D."/>
            <person name="Sutton G."/>
            <person name="Sutton G.G."/>
            <person name="Tao W."/>
            <person name="Teichmann S."/>
            <person name="Tobari Y.N."/>
            <person name="Tomimura Y."/>
            <person name="Tsolas J.M."/>
            <person name="Valente V.L."/>
            <person name="Venter E."/>
            <person name="Venter J.C."/>
            <person name="Vicario S."/>
            <person name="Vieira F.G."/>
            <person name="Vilella A.J."/>
            <person name="Villasante A."/>
            <person name="Walenz B."/>
            <person name="Wang J."/>
            <person name="Wasserman M."/>
            <person name="Watts T."/>
            <person name="Wilson D."/>
            <person name="Wilson R.K."/>
            <person name="Wing R.A."/>
            <person name="Wolfner M.F."/>
            <person name="Wong A."/>
            <person name="Wong G.K."/>
            <person name="Wu C.I."/>
            <person name="Wu G."/>
            <person name="Yamamoto D."/>
            <person name="Yang H.P."/>
            <person name="Yang S.P."/>
            <person name="Yorke J.A."/>
            <person name="Yoshida K."/>
            <person name="Zdobnov E."/>
            <person name="Zhang P."/>
            <person name="Zhang Y."/>
            <person name="Zimin A.V."/>
            <person name="Baldwin J."/>
            <person name="Abdouelleil A."/>
            <person name="Abdulkadir J."/>
            <person name="Abebe A."/>
            <person name="Abera B."/>
            <person name="Abreu J."/>
            <person name="Acer S.C."/>
            <person name="Aftuck L."/>
            <person name="Alexander A."/>
            <person name="An P."/>
            <person name="Anderson E."/>
            <person name="Anderson S."/>
            <person name="Arachi H."/>
            <person name="Azer M."/>
            <person name="Bachantsang P."/>
            <person name="Barry A."/>
            <person name="Bayul T."/>
            <person name="Berlin A."/>
            <person name="Bessette D."/>
            <person name="Bloom T."/>
            <person name="Blye J."/>
            <person name="Boguslavskiy L."/>
            <person name="Bonnet C."/>
            <person name="Boukhgalter B."/>
            <person name="Bourzgui I."/>
            <person name="Brown A."/>
            <person name="Cahill P."/>
            <person name="Channer S."/>
            <person name="Cheshatsang Y."/>
            <person name="Chuda L."/>
            <person name="Citroen M."/>
            <person name="Collymore A."/>
            <person name="Cooke P."/>
            <person name="Costello M."/>
            <person name="D'Aco K."/>
            <person name="Daza R."/>
            <person name="De Haan G."/>
            <person name="DeGray S."/>
            <person name="DeMaso C."/>
            <person name="Dhargay N."/>
            <person name="Dooley K."/>
            <person name="Dooley E."/>
            <person name="Doricent M."/>
            <person name="Dorje P."/>
            <person name="Dorjee K."/>
            <person name="Dupes A."/>
            <person name="Elong R."/>
            <person name="Falk J."/>
            <person name="Farina A."/>
            <person name="Faro S."/>
            <person name="Ferguson D."/>
            <person name="Fisher S."/>
            <person name="Foley C.D."/>
            <person name="Franke A."/>
            <person name="Friedrich D."/>
            <person name="Gadbois L."/>
            <person name="Gearin G."/>
            <person name="Gearin C.R."/>
            <person name="Giannoukos G."/>
            <person name="Goode T."/>
            <person name="Graham J."/>
            <person name="Grandbois E."/>
            <person name="Grewal S."/>
            <person name="Gyaltsen K."/>
            <person name="Hafez N."/>
            <person name="Hagos B."/>
            <person name="Hall J."/>
            <person name="Henson C."/>
            <person name="Hollinger A."/>
            <person name="Honan T."/>
            <person name="Huard M.D."/>
            <person name="Hughes L."/>
            <person name="Hurhula B."/>
            <person name="Husby M.E."/>
            <person name="Kamat A."/>
            <person name="Kanga B."/>
            <person name="Kashin S."/>
            <person name="Khazanovich D."/>
            <person name="Kisner P."/>
            <person name="Lance K."/>
            <person name="Lara M."/>
            <person name="Lee W."/>
            <person name="Lennon N."/>
            <person name="Letendre F."/>
            <person name="LeVine R."/>
            <person name="Lipovsky A."/>
            <person name="Liu X."/>
            <person name="Liu J."/>
            <person name="Liu S."/>
            <person name="Lokyitsang T."/>
            <person name="Lokyitsang Y."/>
            <person name="Lubonja R."/>
            <person name="Lui A."/>
            <person name="MacDonald P."/>
            <person name="Magnisalis V."/>
            <person name="Maru K."/>
            <person name="Matthews C."/>
            <person name="McCusker W."/>
            <person name="McDonough S."/>
            <person name="Mehta T."/>
            <person name="Meldrim J."/>
            <person name="Meneus L."/>
            <person name="Mihai O."/>
            <person name="Mihalev A."/>
            <person name="Mihova T."/>
            <person name="Mittelman R."/>
            <person name="Mlenga V."/>
            <person name="Montmayeur A."/>
            <person name="Mulrain L."/>
            <person name="Navidi A."/>
            <person name="Naylor J."/>
            <person name="Negash T."/>
            <person name="Nguyen T."/>
            <person name="Nguyen N."/>
            <person name="Nicol R."/>
            <person name="Norbu C."/>
            <person name="Norbu N."/>
            <person name="Novod N."/>
            <person name="O'Neill B."/>
            <person name="Osman S."/>
            <person name="Markiewicz E."/>
            <person name="Oyono O.L."/>
            <person name="Patti C."/>
            <person name="Phunkhang P."/>
            <person name="Pierre F."/>
            <person name="Priest M."/>
            <person name="Raghuraman S."/>
            <person name="Rege F."/>
            <person name="Reyes R."/>
            <person name="Rise C."/>
            <person name="Rogov P."/>
            <person name="Ross K."/>
            <person name="Ryan E."/>
            <person name="Settipalli S."/>
            <person name="Shea T."/>
            <person name="Sherpa N."/>
            <person name="Shi L."/>
            <person name="Shih D."/>
            <person name="Sparrow T."/>
            <person name="Spaulding J."/>
            <person name="Stalker J."/>
            <person name="Stange-Thomann N."/>
            <person name="Stavropoulos S."/>
            <person name="Stone C."/>
            <person name="Strader C."/>
            <person name="Tesfaye S."/>
            <person name="Thomson T."/>
            <person name="Thoulutsang Y."/>
            <person name="Thoulutsang D."/>
            <person name="Topham K."/>
            <person name="Topping I."/>
            <person name="Tsamla T."/>
            <person name="Vassiliev H."/>
            <person name="Vo A."/>
            <person name="Wangchuk T."/>
            <person name="Wangdi T."/>
            <person name="Weiand M."/>
            <person name="Wilkinson J."/>
            <person name="Wilson A."/>
            <person name="Yadav S."/>
            <person name="Young G."/>
            <person name="Yu Q."/>
            <person name="Zembek L."/>
            <person name="Zhong D."/>
            <person name="Zimmer A."/>
            <person name="Zwirko Z."/>
            <person name="Jaffe D.B."/>
            <person name="Alvarez P."/>
            <person name="Brockman W."/>
            <person name="Butler J."/>
            <person name="Chin C."/>
            <person name="Gnerre S."/>
            <person name="Grabherr M."/>
            <person name="Kleber M."/>
            <person name="Mauceli E."/>
            <person name="MacCallum I."/>
        </authorList>
    </citation>
    <scope>NUCLEOTIDE SEQUENCE [LARGE SCALE GENOMIC DNA]</scope>
    <source>
        <strain evidence="4">Tucson 15081-1352.22</strain>
    </source>
</reference>
<accession>A0A0Q9XJI9</accession>
<dbReference type="EMBL" id="CH933808">
    <property type="protein sequence ID" value="KRG05266.1"/>
    <property type="molecule type" value="Genomic_DNA"/>
</dbReference>
<dbReference type="AlphaFoldDB" id="A0A0Q9XJI9"/>
<dbReference type="Proteomes" id="UP000009192">
    <property type="component" value="Unassembled WGS sequence"/>
</dbReference>
<dbReference type="InterPro" id="IPR014716">
    <property type="entry name" value="Fibrinogen_a/b/g_C_1"/>
</dbReference>
<evidence type="ECO:0000313" key="3">
    <source>
        <dbReference type="EMBL" id="KRG05266.1"/>
    </source>
</evidence>
<feature type="signal peptide" evidence="1">
    <location>
        <begin position="1"/>
        <end position="18"/>
    </location>
</feature>
<dbReference type="PROSITE" id="PS51406">
    <property type="entry name" value="FIBRINOGEN_C_2"/>
    <property type="match status" value="1"/>
</dbReference>
<dbReference type="KEGG" id="dmo:Dmoj_GI26694"/>
<dbReference type="GO" id="GO:0005615">
    <property type="term" value="C:extracellular space"/>
    <property type="evidence" value="ECO:0007669"/>
    <property type="project" value="TreeGrafter"/>
</dbReference>
<evidence type="ECO:0000256" key="1">
    <source>
        <dbReference type="SAM" id="SignalP"/>
    </source>
</evidence>
<dbReference type="InterPro" id="IPR036056">
    <property type="entry name" value="Fibrinogen-like_C"/>
</dbReference>